<feature type="transmembrane region" description="Helical" evidence="2">
    <location>
        <begin position="16"/>
        <end position="35"/>
    </location>
</feature>
<dbReference type="EMBL" id="BONH01000058">
    <property type="protein sequence ID" value="GIG02706.1"/>
    <property type="molecule type" value="Genomic_DNA"/>
</dbReference>
<feature type="transmembrane region" description="Helical" evidence="2">
    <location>
        <begin position="175"/>
        <end position="198"/>
    </location>
</feature>
<evidence type="ECO:0000313" key="4">
    <source>
        <dbReference type="Proteomes" id="UP000659904"/>
    </source>
</evidence>
<reference evidence="3 4" key="1">
    <citation type="submission" date="2021-01" db="EMBL/GenBank/DDBJ databases">
        <title>Whole genome shotgun sequence of Catellatospora citrea NBRC 14495.</title>
        <authorList>
            <person name="Komaki H."/>
            <person name="Tamura T."/>
        </authorList>
    </citation>
    <scope>NUCLEOTIDE SEQUENCE [LARGE SCALE GENOMIC DNA]</scope>
    <source>
        <strain evidence="3 4">NBRC 14495</strain>
    </source>
</reference>
<organism evidence="3 4">
    <name type="scientific">Catellatospora citrea</name>
    <dbReference type="NCBI Taxonomy" id="53366"/>
    <lineage>
        <taxon>Bacteria</taxon>
        <taxon>Bacillati</taxon>
        <taxon>Actinomycetota</taxon>
        <taxon>Actinomycetes</taxon>
        <taxon>Micromonosporales</taxon>
        <taxon>Micromonosporaceae</taxon>
        <taxon>Catellatospora</taxon>
    </lineage>
</organism>
<dbReference type="Proteomes" id="UP000659904">
    <property type="component" value="Unassembled WGS sequence"/>
</dbReference>
<sequence length="303" mass="32104">MDFWDLTKLLVRRWRVAVPMVLLTLGLTVFTFIIVKPDYVALSYVQLVPPAARTRVGQPGPEQRNPWLNQGLQTLGNAAVISVIDQSLRDDLKKRGFSDSYTVEMFGSSTMITIEVVGDTKAQANDTAAQIVSKIEQSVQTLQTAYGVAAADLITARRLDPGTNADAANSNVKRALIAVAAAGLMLSAGVTVAVDAVLRTRARRRNRAPGTTSGDDGDPHVGAPTVNGTPPPTANRNGPPLTMPSAGKRANGPRDDIAVVYQPTNGTARTSPDAGNDTTAILPKLAAVNGKDVPHPAERRSPQ</sequence>
<name>A0A8J3KT48_9ACTN</name>
<gene>
    <name evidence="3" type="ORF">Cci01nite_77990</name>
</gene>
<keyword evidence="2" id="KW-0472">Membrane</keyword>
<feature type="region of interest" description="Disordered" evidence="1">
    <location>
        <begin position="204"/>
        <end position="254"/>
    </location>
</feature>
<evidence type="ECO:0000256" key="2">
    <source>
        <dbReference type="SAM" id="Phobius"/>
    </source>
</evidence>
<evidence type="ECO:0000313" key="3">
    <source>
        <dbReference type="EMBL" id="GIG02706.1"/>
    </source>
</evidence>
<comment type="caution">
    <text evidence="3">The sequence shown here is derived from an EMBL/GenBank/DDBJ whole genome shotgun (WGS) entry which is preliminary data.</text>
</comment>
<keyword evidence="2" id="KW-0812">Transmembrane</keyword>
<keyword evidence="2" id="KW-1133">Transmembrane helix</keyword>
<dbReference type="AlphaFoldDB" id="A0A8J3KT48"/>
<protein>
    <recommendedName>
        <fullName evidence="5">Capsular polysaccharide biosynthesis protein</fullName>
    </recommendedName>
</protein>
<accession>A0A8J3KT48</accession>
<evidence type="ECO:0000256" key="1">
    <source>
        <dbReference type="SAM" id="MobiDB-lite"/>
    </source>
</evidence>
<evidence type="ECO:0008006" key="5">
    <source>
        <dbReference type="Google" id="ProtNLM"/>
    </source>
</evidence>
<proteinExistence type="predicted"/>
<keyword evidence="4" id="KW-1185">Reference proteome</keyword>